<evidence type="ECO:0000313" key="2">
    <source>
        <dbReference type="EMBL" id="KAH3884314.1"/>
    </source>
</evidence>
<name>A0A9D4MYY3_DREPO</name>
<accession>A0A9D4MYY3</accession>
<evidence type="ECO:0000256" key="1">
    <source>
        <dbReference type="SAM" id="MobiDB-lite"/>
    </source>
</evidence>
<gene>
    <name evidence="2" type="ORF">DPMN_008293</name>
</gene>
<dbReference type="Proteomes" id="UP000828390">
    <property type="component" value="Unassembled WGS sequence"/>
</dbReference>
<keyword evidence="3" id="KW-1185">Reference proteome</keyword>
<dbReference type="EMBL" id="JAIWYP010000001">
    <property type="protein sequence ID" value="KAH3884314.1"/>
    <property type="molecule type" value="Genomic_DNA"/>
</dbReference>
<feature type="region of interest" description="Disordered" evidence="1">
    <location>
        <begin position="58"/>
        <end position="86"/>
    </location>
</feature>
<evidence type="ECO:0000313" key="3">
    <source>
        <dbReference type="Proteomes" id="UP000828390"/>
    </source>
</evidence>
<proteinExistence type="predicted"/>
<reference evidence="2" key="2">
    <citation type="submission" date="2020-11" db="EMBL/GenBank/DDBJ databases">
        <authorList>
            <person name="McCartney M.A."/>
            <person name="Auch B."/>
            <person name="Kono T."/>
            <person name="Mallez S."/>
            <person name="Becker A."/>
            <person name="Gohl D.M."/>
            <person name="Silverstein K.A.T."/>
            <person name="Koren S."/>
            <person name="Bechman K.B."/>
            <person name="Herman A."/>
            <person name="Abrahante J.E."/>
            <person name="Garbe J."/>
        </authorList>
    </citation>
    <scope>NUCLEOTIDE SEQUENCE</scope>
    <source>
        <strain evidence="2">Duluth1</strain>
        <tissue evidence="2">Whole animal</tissue>
    </source>
</reference>
<protein>
    <submittedName>
        <fullName evidence="2">Uncharacterized protein</fullName>
    </submittedName>
</protein>
<reference evidence="2" key="1">
    <citation type="journal article" date="2019" name="bioRxiv">
        <title>The Genome of the Zebra Mussel, Dreissena polymorpha: A Resource for Invasive Species Research.</title>
        <authorList>
            <person name="McCartney M.A."/>
            <person name="Auch B."/>
            <person name="Kono T."/>
            <person name="Mallez S."/>
            <person name="Zhang Y."/>
            <person name="Obille A."/>
            <person name="Becker A."/>
            <person name="Abrahante J.E."/>
            <person name="Garbe J."/>
            <person name="Badalamenti J.P."/>
            <person name="Herman A."/>
            <person name="Mangelson H."/>
            <person name="Liachko I."/>
            <person name="Sullivan S."/>
            <person name="Sone E.D."/>
            <person name="Koren S."/>
            <person name="Silverstein K.A.T."/>
            <person name="Beckman K.B."/>
            <person name="Gohl D.M."/>
        </authorList>
    </citation>
    <scope>NUCLEOTIDE SEQUENCE</scope>
    <source>
        <strain evidence="2">Duluth1</strain>
        <tissue evidence="2">Whole animal</tissue>
    </source>
</reference>
<dbReference type="AlphaFoldDB" id="A0A9D4MYY3"/>
<comment type="caution">
    <text evidence="2">The sequence shown here is derived from an EMBL/GenBank/DDBJ whole genome shotgun (WGS) entry which is preliminary data.</text>
</comment>
<sequence>MKGVDLRPSFALNQSASRFRNQLRYEIETRYPVSFTEYGVVENEELFLVNVRPQKDIVSPSYRGRSSRPRNQWDTVIGGSNDASTF</sequence>
<organism evidence="2 3">
    <name type="scientific">Dreissena polymorpha</name>
    <name type="common">Zebra mussel</name>
    <name type="synonym">Mytilus polymorpha</name>
    <dbReference type="NCBI Taxonomy" id="45954"/>
    <lineage>
        <taxon>Eukaryota</taxon>
        <taxon>Metazoa</taxon>
        <taxon>Spiralia</taxon>
        <taxon>Lophotrochozoa</taxon>
        <taxon>Mollusca</taxon>
        <taxon>Bivalvia</taxon>
        <taxon>Autobranchia</taxon>
        <taxon>Heteroconchia</taxon>
        <taxon>Euheterodonta</taxon>
        <taxon>Imparidentia</taxon>
        <taxon>Neoheterodontei</taxon>
        <taxon>Myida</taxon>
        <taxon>Dreissenoidea</taxon>
        <taxon>Dreissenidae</taxon>
        <taxon>Dreissena</taxon>
    </lineage>
</organism>